<reference evidence="1 2" key="1">
    <citation type="journal article" date="2011" name="Stand. Genomic Sci.">
        <title>Complete genome sequence of 'Thioalkalivibrio sulfidophilus' HL-EbGr7.</title>
        <authorList>
            <person name="Muyzer G."/>
            <person name="Sorokin D.Y."/>
            <person name="Mavromatis K."/>
            <person name="Lapidus A."/>
            <person name="Clum A."/>
            <person name="Ivanova N."/>
            <person name="Pati A."/>
            <person name="d'Haeseleer P."/>
            <person name="Woyke T."/>
            <person name="Kyrpides N.C."/>
        </authorList>
    </citation>
    <scope>NUCLEOTIDE SEQUENCE [LARGE SCALE GENOMIC DNA]</scope>
    <source>
        <strain evidence="1 2">HL-EbGR7</strain>
    </source>
</reference>
<dbReference type="HOGENOM" id="CLU_2304769_0_0_6"/>
<dbReference type="InterPro" id="IPR056928">
    <property type="entry name" value="Gp77-like"/>
</dbReference>
<dbReference type="STRING" id="396588.Tgr7_0392"/>
<evidence type="ECO:0000313" key="1">
    <source>
        <dbReference type="EMBL" id="ACL71490.1"/>
    </source>
</evidence>
<keyword evidence="2" id="KW-1185">Reference proteome</keyword>
<protein>
    <submittedName>
        <fullName evidence="1">Uncharacterized protein</fullName>
    </submittedName>
</protein>
<dbReference type="OrthoDB" id="6173093at2"/>
<organism evidence="1 2">
    <name type="scientific">Thioalkalivibrio sulfidiphilus (strain HL-EbGR7)</name>
    <dbReference type="NCBI Taxonomy" id="396588"/>
    <lineage>
        <taxon>Bacteria</taxon>
        <taxon>Pseudomonadati</taxon>
        <taxon>Pseudomonadota</taxon>
        <taxon>Gammaproteobacteria</taxon>
        <taxon>Chromatiales</taxon>
        <taxon>Ectothiorhodospiraceae</taxon>
        <taxon>Thioalkalivibrio</taxon>
    </lineage>
</organism>
<name>B8GUX9_THISH</name>
<accession>B8GUX9</accession>
<dbReference type="Pfam" id="PF23148">
    <property type="entry name" value="Gp77"/>
    <property type="match status" value="1"/>
</dbReference>
<gene>
    <name evidence="1" type="ordered locus">Tgr7_0392</name>
</gene>
<dbReference type="Proteomes" id="UP000002383">
    <property type="component" value="Chromosome"/>
</dbReference>
<dbReference type="KEGG" id="tgr:Tgr7_0392"/>
<proteinExistence type="predicted"/>
<dbReference type="AlphaFoldDB" id="B8GUX9"/>
<dbReference type="EMBL" id="CP001339">
    <property type="protein sequence ID" value="ACL71490.1"/>
    <property type="molecule type" value="Genomic_DNA"/>
</dbReference>
<dbReference type="RefSeq" id="WP_012636979.1">
    <property type="nucleotide sequence ID" value="NC_011901.1"/>
</dbReference>
<sequence length="100" mass="11388">MSRITPRDFVKDPDAVLPFGIDWTDWLVREGITSPSFSWQLPEGITSAEQSVQNIDGRTVAVAWISGGEHGRRYRVTCRVDDAATDKRDERSILIQVRER</sequence>
<evidence type="ECO:0000313" key="2">
    <source>
        <dbReference type="Proteomes" id="UP000002383"/>
    </source>
</evidence>